<evidence type="ECO:0000256" key="11">
    <source>
        <dbReference type="SAM" id="Phobius"/>
    </source>
</evidence>
<keyword evidence="6 11" id="KW-0812">Transmembrane</keyword>
<dbReference type="GO" id="GO:0005886">
    <property type="term" value="C:plasma membrane"/>
    <property type="evidence" value="ECO:0007669"/>
    <property type="project" value="UniProtKB-SubCell"/>
</dbReference>
<evidence type="ECO:0000256" key="8">
    <source>
        <dbReference type="ARBA" id="ARBA00023136"/>
    </source>
</evidence>
<dbReference type="EMBL" id="CACVAQ010000212">
    <property type="protein sequence ID" value="CAA6814078.1"/>
    <property type="molecule type" value="Genomic_DNA"/>
</dbReference>
<evidence type="ECO:0000256" key="10">
    <source>
        <dbReference type="PIRNR" id="PIRNR003097"/>
    </source>
</evidence>
<accession>A0A6S6TGP3</accession>
<keyword evidence="9 10" id="KW-0131">Cell cycle</keyword>
<evidence type="ECO:0000259" key="13">
    <source>
        <dbReference type="Pfam" id="PF18075"/>
    </source>
</evidence>
<comment type="similarity">
    <text evidence="2 10">Belongs to the ABC-4 integral membrane protein family. FtsX subfamily.</text>
</comment>
<feature type="transmembrane region" description="Helical" evidence="11">
    <location>
        <begin position="225"/>
        <end position="243"/>
    </location>
</feature>
<dbReference type="InterPro" id="IPR040690">
    <property type="entry name" value="FtsX_ECD"/>
</dbReference>
<evidence type="ECO:0000256" key="1">
    <source>
        <dbReference type="ARBA" id="ARBA00004651"/>
    </source>
</evidence>
<dbReference type="PANTHER" id="PTHR47755:SF1">
    <property type="entry name" value="CELL DIVISION PROTEIN FTSX"/>
    <property type="match status" value="1"/>
</dbReference>
<dbReference type="InterPro" id="IPR003838">
    <property type="entry name" value="ABC3_permease_C"/>
</dbReference>
<keyword evidence="4 10" id="KW-1003">Cell membrane</keyword>
<evidence type="ECO:0000256" key="3">
    <source>
        <dbReference type="ARBA" id="ARBA00021907"/>
    </source>
</evidence>
<evidence type="ECO:0000313" key="14">
    <source>
        <dbReference type="EMBL" id="CAA6814078.1"/>
    </source>
</evidence>
<organism evidence="14">
    <name type="scientific">uncultured Aureispira sp</name>
    <dbReference type="NCBI Taxonomy" id="1331704"/>
    <lineage>
        <taxon>Bacteria</taxon>
        <taxon>Pseudomonadati</taxon>
        <taxon>Bacteroidota</taxon>
        <taxon>Saprospiria</taxon>
        <taxon>Saprospirales</taxon>
        <taxon>Saprospiraceae</taxon>
        <taxon>Aureispira</taxon>
        <taxon>environmental samples</taxon>
    </lineage>
</organism>
<evidence type="ECO:0000256" key="2">
    <source>
        <dbReference type="ARBA" id="ARBA00007379"/>
    </source>
</evidence>
<sequence length="295" mass="33640">MSKTSLPAAGTSNTFVNYIATIISLIIMLYLLGVWGLLAIYTNQFLNYSKENIPFYIELKDDAGESQVFAFQKSLEASPFVREKTVEYISKEAALDLFENDAIMTKEDVLLFGENLLPNMIRFYLKEANFSDYAQIVKEIEVNTFVEQVFYTEAPAESLSGKVYRLETILLVLMLFFIFVVVTLMKNTLKLTFLANKELIRTMQVVGATLEKMAAPYIRQSLKNGFLSGIIAVAFLWLTRVLLENGLGTFEEYDLDFWTSILSVVIIVVGIVLSWICTRHSVQKYLKKPVEDWDV</sequence>
<evidence type="ECO:0000256" key="4">
    <source>
        <dbReference type="ARBA" id="ARBA00022475"/>
    </source>
</evidence>
<feature type="domain" description="FtsX extracellular" evidence="13">
    <location>
        <begin position="57"/>
        <end position="149"/>
    </location>
</feature>
<keyword evidence="5 10" id="KW-0132">Cell division</keyword>
<dbReference type="Gene3D" id="3.30.70.3040">
    <property type="match status" value="1"/>
</dbReference>
<evidence type="ECO:0000256" key="7">
    <source>
        <dbReference type="ARBA" id="ARBA00022989"/>
    </source>
</evidence>
<feature type="transmembrane region" description="Helical" evidence="11">
    <location>
        <begin position="168"/>
        <end position="187"/>
    </location>
</feature>
<name>A0A6S6TGP3_9BACT</name>
<dbReference type="PANTHER" id="PTHR47755">
    <property type="entry name" value="CELL DIVISION PROTEIN FTSX"/>
    <property type="match status" value="1"/>
</dbReference>
<evidence type="ECO:0000259" key="12">
    <source>
        <dbReference type="Pfam" id="PF02687"/>
    </source>
</evidence>
<feature type="domain" description="ABC3 transporter permease C-terminal" evidence="12">
    <location>
        <begin position="172"/>
        <end position="277"/>
    </location>
</feature>
<proteinExistence type="inferred from homology"/>
<feature type="transmembrane region" description="Helical" evidence="11">
    <location>
        <begin position="255"/>
        <end position="278"/>
    </location>
</feature>
<feature type="transmembrane region" description="Helical" evidence="11">
    <location>
        <begin position="15"/>
        <end position="41"/>
    </location>
</feature>
<gene>
    <name evidence="14" type="ORF">HELGO_WM40855</name>
</gene>
<reference evidence="14" key="1">
    <citation type="submission" date="2020-01" db="EMBL/GenBank/DDBJ databases">
        <authorList>
            <person name="Meier V. D."/>
            <person name="Meier V D."/>
        </authorList>
    </citation>
    <scope>NUCLEOTIDE SEQUENCE</scope>
    <source>
        <strain evidence="14">HLG_WM_MAG_10</strain>
    </source>
</reference>
<protein>
    <recommendedName>
        <fullName evidence="3 10">Cell division protein FtsX</fullName>
    </recommendedName>
</protein>
<comment type="subcellular location">
    <subcellularLocation>
        <location evidence="1">Cell membrane</location>
        <topology evidence="1">Multi-pass membrane protein</topology>
    </subcellularLocation>
</comment>
<dbReference type="PIRSF" id="PIRSF003097">
    <property type="entry name" value="FtsX"/>
    <property type="match status" value="1"/>
</dbReference>
<evidence type="ECO:0000256" key="6">
    <source>
        <dbReference type="ARBA" id="ARBA00022692"/>
    </source>
</evidence>
<evidence type="ECO:0000256" key="9">
    <source>
        <dbReference type="ARBA" id="ARBA00023306"/>
    </source>
</evidence>
<keyword evidence="8 10" id="KW-0472">Membrane</keyword>
<dbReference type="InterPro" id="IPR004513">
    <property type="entry name" value="FtsX"/>
</dbReference>
<keyword evidence="7 11" id="KW-1133">Transmembrane helix</keyword>
<dbReference type="Pfam" id="PF18075">
    <property type="entry name" value="FtsX_ECD"/>
    <property type="match status" value="1"/>
</dbReference>
<evidence type="ECO:0000256" key="5">
    <source>
        <dbReference type="ARBA" id="ARBA00022618"/>
    </source>
</evidence>
<dbReference type="AlphaFoldDB" id="A0A6S6TGP3"/>
<dbReference type="GO" id="GO:0051301">
    <property type="term" value="P:cell division"/>
    <property type="evidence" value="ECO:0007669"/>
    <property type="project" value="UniProtKB-KW"/>
</dbReference>
<dbReference type="Pfam" id="PF02687">
    <property type="entry name" value="FtsX"/>
    <property type="match status" value="1"/>
</dbReference>